<dbReference type="RefSeq" id="WP_354143637.1">
    <property type="nucleotide sequence ID" value="NZ_JAZDQV010000002.1"/>
</dbReference>
<comment type="cofactor">
    <cofactor evidence="1">
        <name>Zn(2+)</name>
        <dbReference type="ChEBI" id="CHEBI:29105"/>
    </cofactor>
</comment>
<comment type="similarity">
    <text evidence="2">Belongs to the peptidase M13 family.</text>
</comment>
<dbReference type="Pfam" id="PF05649">
    <property type="entry name" value="Peptidase_M13_N"/>
    <property type="match status" value="1"/>
</dbReference>
<keyword evidence="7" id="KW-0482">Metalloprotease</keyword>
<dbReference type="PRINTS" id="PR00786">
    <property type="entry name" value="NEPRILYSIN"/>
</dbReference>
<dbReference type="EC" id="3.4.24.-" evidence="11"/>
<evidence type="ECO:0000313" key="12">
    <source>
        <dbReference type="Proteomes" id="UP001343492"/>
    </source>
</evidence>
<evidence type="ECO:0000256" key="6">
    <source>
        <dbReference type="ARBA" id="ARBA00022833"/>
    </source>
</evidence>
<feature type="signal peptide" evidence="8">
    <location>
        <begin position="1"/>
        <end position="23"/>
    </location>
</feature>
<keyword evidence="8" id="KW-0732">Signal</keyword>
<name>A0ABU7GBR5_9SPHN</name>
<dbReference type="Proteomes" id="UP001343492">
    <property type="component" value="Unassembled WGS sequence"/>
</dbReference>
<dbReference type="Pfam" id="PF01431">
    <property type="entry name" value="Peptidase_M13"/>
    <property type="match status" value="1"/>
</dbReference>
<dbReference type="PANTHER" id="PTHR11733:SF167">
    <property type="entry name" value="FI17812P1-RELATED"/>
    <property type="match status" value="1"/>
</dbReference>
<dbReference type="InterPro" id="IPR000718">
    <property type="entry name" value="Peptidase_M13"/>
</dbReference>
<gene>
    <name evidence="11" type="ORF">VRS74_02365</name>
</gene>
<dbReference type="GO" id="GO:0016787">
    <property type="term" value="F:hydrolase activity"/>
    <property type="evidence" value="ECO:0007669"/>
    <property type="project" value="UniProtKB-KW"/>
</dbReference>
<dbReference type="Gene3D" id="1.10.1380.10">
    <property type="entry name" value="Neutral endopeptidase , domain2"/>
    <property type="match status" value="1"/>
</dbReference>
<dbReference type="InterPro" id="IPR008753">
    <property type="entry name" value="Peptidase_M13_N"/>
</dbReference>
<keyword evidence="6" id="KW-0862">Zinc</keyword>
<sequence>MIKTLLAASASAMALALATPAFADDNSGAATETAPSAPVMTYGTWGFDPATIDHSVKPGDDFFAFVNGKWVAENEIPADKSRYGAFDALGEDARVNVKKVIDELLAGTHAPGSDGQRIVDAYNAFLDVEAIDASGLAPAQPYLARIYGAASLEELTVMFADPAFSSMVGAGVTVDSKAPDTHAVSLGFDGMGLPTRDYYLVDSEQNLAIRKAYKDYLAVLLGHAGYADPVAAAETVYAFETEVAKIEWSRVARRNRDLTYNRLTPEELAAMAGDFPIQTLLDASGLGGQEFYLAAQIAPSEEEAAELKLSAEIREGIGEGLPGMMKLLARTDLATIKAYMAKSFLSSNAAVLSSELDEANFGFYGKVLSGRQEQEPRWKRAVDVVEGQLGELLGKEYAARYFPAESKAAMQELVGNLRLAMAEGIAQNNWMTDATKQAALGKLEAFNTKIGYPDSFETYEGLEMSNDPLANRMAARAWGRADNLAKLGQPVDKSDWFMLPQTVNAYYSPNYNEIVFPAAILQRPFFSISNDPAINYGAIGGVIGHEIGHGFDDQGSKYDGTGTLRNWWEEQDRAAFDAKGDALAAQYSAFCPYDEGKTCSNGRLTLGENIGDVGGLSMAYRAYRMSLNGQEAPVIDGLTGDQRFFLAWAQVWRAMGREEDNRRRLGLGPHSLPEFRVNGPVRNHDAWYKAFNVTEGDALYLPPEERVRIW</sequence>
<reference evidence="11 12" key="1">
    <citation type="submission" date="2024-01" db="EMBL/GenBank/DDBJ databases">
        <title>The genome sequence of Erythrobacteraceae sp. strain 1XM1-14.</title>
        <authorList>
            <person name="Liu Y."/>
        </authorList>
    </citation>
    <scope>NUCLEOTIDE SEQUENCE [LARGE SCALE GENOMIC DNA]</scope>
    <source>
        <strain evidence="11 12">1XM1-14</strain>
    </source>
</reference>
<dbReference type="Gene3D" id="3.40.390.10">
    <property type="entry name" value="Collagenase (Catalytic Domain)"/>
    <property type="match status" value="1"/>
</dbReference>
<evidence type="ECO:0000256" key="7">
    <source>
        <dbReference type="ARBA" id="ARBA00023049"/>
    </source>
</evidence>
<feature type="chain" id="PRO_5045805469" evidence="8">
    <location>
        <begin position="24"/>
        <end position="710"/>
    </location>
</feature>
<dbReference type="InterPro" id="IPR024079">
    <property type="entry name" value="MetalloPept_cat_dom_sf"/>
</dbReference>
<keyword evidence="3" id="KW-0645">Protease</keyword>
<keyword evidence="12" id="KW-1185">Reference proteome</keyword>
<accession>A0ABU7GBR5</accession>
<dbReference type="InterPro" id="IPR018497">
    <property type="entry name" value="Peptidase_M13_C"/>
</dbReference>
<evidence type="ECO:0000256" key="8">
    <source>
        <dbReference type="SAM" id="SignalP"/>
    </source>
</evidence>
<comment type="caution">
    <text evidence="11">The sequence shown here is derived from an EMBL/GenBank/DDBJ whole genome shotgun (WGS) entry which is preliminary data.</text>
</comment>
<dbReference type="SUPFAM" id="SSF55486">
    <property type="entry name" value="Metalloproteases ('zincins'), catalytic domain"/>
    <property type="match status" value="1"/>
</dbReference>
<evidence type="ECO:0000256" key="5">
    <source>
        <dbReference type="ARBA" id="ARBA00022801"/>
    </source>
</evidence>
<evidence type="ECO:0000256" key="4">
    <source>
        <dbReference type="ARBA" id="ARBA00022723"/>
    </source>
</evidence>
<evidence type="ECO:0000256" key="3">
    <source>
        <dbReference type="ARBA" id="ARBA00022670"/>
    </source>
</evidence>
<keyword evidence="5 11" id="KW-0378">Hydrolase</keyword>
<dbReference type="EMBL" id="JAZDQV010000002">
    <property type="protein sequence ID" value="MEE1876528.1"/>
    <property type="molecule type" value="Genomic_DNA"/>
</dbReference>
<feature type="domain" description="Peptidase M13 C-terminal" evidence="9">
    <location>
        <begin position="504"/>
        <end position="707"/>
    </location>
</feature>
<keyword evidence="4" id="KW-0479">Metal-binding</keyword>
<dbReference type="PROSITE" id="PS51885">
    <property type="entry name" value="NEPRILYSIN"/>
    <property type="match status" value="1"/>
</dbReference>
<feature type="domain" description="Peptidase M13 N-terminal" evidence="10">
    <location>
        <begin position="58"/>
        <end position="453"/>
    </location>
</feature>
<dbReference type="PANTHER" id="PTHR11733">
    <property type="entry name" value="ZINC METALLOPROTEASE FAMILY M13 NEPRILYSIN-RELATED"/>
    <property type="match status" value="1"/>
</dbReference>
<dbReference type="CDD" id="cd08662">
    <property type="entry name" value="M13"/>
    <property type="match status" value="1"/>
</dbReference>
<evidence type="ECO:0000259" key="10">
    <source>
        <dbReference type="Pfam" id="PF05649"/>
    </source>
</evidence>
<dbReference type="InterPro" id="IPR042089">
    <property type="entry name" value="Peptidase_M13_dom_2"/>
</dbReference>
<protein>
    <submittedName>
        <fullName evidence="11">M13 family metallopeptidase</fullName>
        <ecNumber evidence="11">3.4.24.-</ecNumber>
    </submittedName>
</protein>
<proteinExistence type="inferred from homology"/>
<evidence type="ECO:0000313" key="11">
    <source>
        <dbReference type="EMBL" id="MEE1876528.1"/>
    </source>
</evidence>
<evidence type="ECO:0000259" key="9">
    <source>
        <dbReference type="Pfam" id="PF01431"/>
    </source>
</evidence>
<organism evidence="11 12">
    <name type="scientific">Altererythrobacter litoralis</name>
    <dbReference type="NCBI Taxonomy" id="3113904"/>
    <lineage>
        <taxon>Bacteria</taxon>
        <taxon>Pseudomonadati</taxon>
        <taxon>Pseudomonadota</taxon>
        <taxon>Alphaproteobacteria</taxon>
        <taxon>Sphingomonadales</taxon>
        <taxon>Erythrobacteraceae</taxon>
        <taxon>Altererythrobacter</taxon>
    </lineage>
</organism>
<evidence type="ECO:0000256" key="2">
    <source>
        <dbReference type="ARBA" id="ARBA00007357"/>
    </source>
</evidence>
<evidence type="ECO:0000256" key="1">
    <source>
        <dbReference type="ARBA" id="ARBA00001947"/>
    </source>
</evidence>